<proteinExistence type="predicted"/>
<evidence type="ECO:0000313" key="2">
    <source>
        <dbReference type="Proteomes" id="UP000812287"/>
    </source>
</evidence>
<dbReference type="AlphaFoldDB" id="A0A9P8ANC3"/>
<dbReference type="Proteomes" id="UP000812287">
    <property type="component" value="Unassembled WGS sequence"/>
</dbReference>
<evidence type="ECO:0000313" key="1">
    <source>
        <dbReference type="EMBL" id="KAG7442173.1"/>
    </source>
</evidence>
<dbReference type="OrthoDB" id="2724825at2759"/>
<name>A0A9P8ANC3_9AGAR</name>
<organism evidence="1 2">
    <name type="scientific">Guyanagaster necrorhizus</name>
    <dbReference type="NCBI Taxonomy" id="856835"/>
    <lineage>
        <taxon>Eukaryota</taxon>
        <taxon>Fungi</taxon>
        <taxon>Dikarya</taxon>
        <taxon>Basidiomycota</taxon>
        <taxon>Agaricomycotina</taxon>
        <taxon>Agaricomycetes</taxon>
        <taxon>Agaricomycetidae</taxon>
        <taxon>Agaricales</taxon>
        <taxon>Marasmiineae</taxon>
        <taxon>Physalacriaceae</taxon>
        <taxon>Guyanagaster</taxon>
    </lineage>
</organism>
<accession>A0A9P8ANC3</accession>
<dbReference type="RefSeq" id="XP_043035673.1">
    <property type="nucleotide sequence ID" value="XM_043178422.1"/>
</dbReference>
<dbReference type="SUPFAM" id="SSF52058">
    <property type="entry name" value="L domain-like"/>
    <property type="match status" value="1"/>
</dbReference>
<protein>
    <recommendedName>
        <fullName evidence="3">F-box domain-containing protein</fullName>
    </recommendedName>
</protein>
<sequence length="395" mass="45869">MITMSTSQPTLQPAVSTPRLPPELMDQIVDALSDDVHSLRTCALSSRQLVHRSRYQLFRAIHFPFIIIWLFDRCKIFLEKCCNVAPLVRSLTLSGRPLRYIGPSCTRIPPELQLPMAFRMMKNLTSLHLVMVELVGVNIIWPEVEELEMKDCSVTNLGTFLGGFHKLKKLMLRDVKIATKTSSSSEVSLDLEELAIIHGRKFPDMNTIMCLLPLLPMPPRIRRLTYPLYILKENIPQYDVIPYMHLDELFLVASSEPRIPVPDIQNITRLRLLVYPPWRWDPADACKECDRLTDWLVHLLHKAQGGCLKELEFEYYLFGTSGSPDKWAELDRILSKMELSKVDLVFNVPPEELQTEEGEKSEWPFWKEELMIKNAVYFEQVKRGRWLRVSRGYRS</sequence>
<gene>
    <name evidence="1" type="ORF">BT62DRAFT_1041010</name>
</gene>
<keyword evidence="2" id="KW-1185">Reference proteome</keyword>
<comment type="caution">
    <text evidence="1">The sequence shown here is derived from an EMBL/GenBank/DDBJ whole genome shotgun (WGS) entry which is preliminary data.</text>
</comment>
<dbReference type="GeneID" id="66100712"/>
<dbReference type="EMBL" id="MU250553">
    <property type="protein sequence ID" value="KAG7442173.1"/>
    <property type="molecule type" value="Genomic_DNA"/>
</dbReference>
<evidence type="ECO:0008006" key="3">
    <source>
        <dbReference type="Google" id="ProtNLM"/>
    </source>
</evidence>
<reference evidence="1" key="1">
    <citation type="submission" date="2020-11" db="EMBL/GenBank/DDBJ databases">
        <title>Adaptations for nitrogen fixation in a non-lichenized fungal sporocarp promotes dispersal by wood-feeding termites.</title>
        <authorList>
            <consortium name="DOE Joint Genome Institute"/>
            <person name="Koch R.A."/>
            <person name="Yoon G."/>
            <person name="Arayal U."/>
            <person name="Lail K."/>
            <person name="Amirebrahimi M."/>
            <person name="Labutti K."/>
            <person name="Lipzen A."/>
            <person name="Riley R."/>
            <person name="Barry K."/>
            <person name="Henrissat B."/>
            <person name="Grigoriev I.V."/>
            <person name="Herr J.R."/>
            <person name="Aime M.C."/>
        </authorList>
    </citation>
    <scope>NUCLEOTIDE SEQUENCE</scope>
    <source>
        <strain evidence="1">MCA 3950</strain>
    </source>
</reference>